<proteinExistence type="predicted"/>
<dbReference type="AlphaFoldDB" id="A0A8E1WIG1"/>
<feature type="transmembrane region" description="Helical" evidence="6">
    <location>
        <begin position="51"/>
        <end position="84"/>
    </location>
</feature>
<gene>
    <name evidence="7" type="ORF">HNQ96_003879</name>
</gene>
<evidence type="ECO:0000256" key="2">
    <source>
        <dbReference type="ARBA" id="ARBA00022475"/>
    </source>
</evidence>
<evidence type="ECO:0000256" key="3">
    <source>
        <dbReference type="ARBA" id="ARBA00022692"/>
    </source>
</evidence>
<dbReference type="GO" id="GO:0015658">
    <property type="term" value="F:branched-chain amino acid transmembrane transporter activity"/>
    <property type="evidence" value="ECO:0007669"/>
    <property type="project" value="InterPro"/>
</dbReference>
<feature type="transmembrane region" description="Helical" evidence="6">
    <location>
        <begin position="20"/>
        <end position="39"/>
    </location>
</feature>
<evidence type="ECO:0000256" key="5">
    <source>
        <dbReference type="ARBA" id="ARBA00023136"/>
    </source>
</evidence>
<protein>
    <submittedName>
        <fullName evidence="7">Urea transport system permease protein</fullName>
    </submittedName>
</protein>
<keyword evidence="3 6" id="KW-0812">Transmembrane</keyword>
<keyword evidence="4 6" id="KW-1133">Transmembrane helix</keyword>
<evidence type="ECO:0000256" key="1">
    <source>
        <dbReference type="ARBA" id="ARBA00004651"/>
    </source>
</evidence>
<dbReference type="NCBIfam" id="TIGR03408">
    <property type="entry name" value="urea_trans_UrtC"/>
    <property type="match status" value="1"/>
</dbReference>
<feature type="transmembrane region" description="Helical" evidence="6">
    <location>
        <begin position="151"/>
        <end position="170"/>
    </location>
</feature>
<feature type="transmembrane region" description="Helical" evidence="6">
    <location>
        <begin position="293"/>
        <end position="313"/>
    </location>
</feature>
<dbReference type="PANTHER" id="PTHR30482">
    <property type="entry name" value="HIGH-AFFINITY BRANCHED-CHAIN AMINO ACID TRANSPORT SYSTEM PERMEASE"/>
    <property type="match status" value="1"/>
</dbReference>
<feature type="transmembrane region" description="Helical" evidence="6">
    <location>
        <begin position="244"/>
        <end position="273"/>
    </location>
</feature>
<sequence>MNPQLEGTVLFANIYHNRKAQWITYIAVFSFLAAVPLFFDSPFLLNQLARYTALAMLALSVSLIWGYAGILSLGQGIAFGLAAYGMGMTMQMQFQDPITDPIPSFMLTNELEHLPTLWVPFQSTGLGLLLTLAVPTLFFIFFGIMMFQARVAGVFVAIMTLAMLAAWYSMAYDMQPYTAGFNGISPPLPFELLGVSVDPYSAPAYWICIAVLTALTLAAKLVMQSKFGLVVQATRDDPERARFLGYNVAYYQVVIFMLSGFIAACGGLCWVMVVQYVSPTSLELSLSVSAVVWAAVGGRTSLIGAIMGAYLINSIQSYLGDDFQQIWTIVLGGIFIAVVILLPRGLAGLVEGALERLQSKNADMNAADRVQEIA</sequence>
<feature type="transmembrane region" description="Helical" evidence="6">
    <location>
        <begin position="325"/>
        <end position="346"/>
    </location>
</feature>
<keyword evidence="2" id="KW-1003">Cell membrane</keyword>
<reference evidence="7 8" key="1">
    <citation type="submission" date="2020-08" db="EMBL/GenBank/DDBJ databases">
        <title>Genomic Encyclopedia of Type Strains, Phase IV (KMG-IV): sequencing the most valuable type-strain genomes for metagenomic binning, comparative biology and taxonomic classification.</title>
        <authorList>
            <person name="Goeker M."/>
        </authorList>
    </citation>
    <scope>NUCLEOTIDE SEQUENCE [LARGE SCALE GENOMIC DNA]</scope>
    <source>
        <strain evidence="7 8">DSM 17454</strain>
    </source>
</reference>
<dbReference type="CDD" id="cd06581">
    <property type="entry name" value="TM_PBP1_LivM_like"/>
    <property type="match status" value="1"/>
</dbReference>
<dbReference type="Proteomes" id="UP000532373">
    <property type="component" value="Unassembled WGS sequence"/>
</dbReference>
<evidence type="ECO:0000256" key="6">
    <source>
        <dbReference type="SAM" id="Phobius"/>
    </source>
</evidence>
<dbReference type="GO" id="GO:0005886">
    <property type="term" value="C:plasma membrane"/>
    <property type="evidence" value="ECO:0007669"/>
    <property type="project" value="UniProtKB-SubCell"/>
</dbReference>
<organism evidence="7 8">
    <name type="scientific">Aminobacter carboxidus</name>
    <dbReference type="NCBI Taxonomy" id="376165"/>
    <lineage>
        <taxon>Bacteria</taxon>
        <taxon>Pseudomonadati</taxon>
        <taxon>Pseudomonadota</taxon>
        <taxon>Alphaproteobacteria</taxon>
        <taxon>Hyphomicrobiales</taxon>
        <taxon>Phyllobacteriaceae</taxon>
        <taxon>Aminobacter</taxon>
    </lineage>
</organism>
<dbReference type="RefSeq" id="WP_184770350.1">
    <property type="nucleotide sequence ID" value="NZ_JACHGI010000007.1"/>
</dbReference>
<evidence type="ECO:0000313" key="8">
    <source>
        <dbReference type="Proteomes" id="UP000532373"/>
    </source>
</evidence>
<comment type="subcellular location">
    <subcellularLocation>
        <location evidence="1">Cell membrane</location>
        <topology evidence="1">Multi-pass membrane protein</topology>
    </subcellularLocation>
</comment>
<dbReference type="PANTHER" id="PTHR30482:SF4">
    <property type="entry name" value="SLR1201 PROTEIN"/>
    <property type="match status" value="1"/>
</dbReference>
<feature type="transmembrane region" description="Helical" evidence="6">
    <location>
        <begin position="125"/>
        <end position="144"/>
    </location>
</feature>
<dbReference type="InterPro" id="IPR043428">
    <property type="entry name" value="LivM-like"/>
</dbReference>
<comment type="caution">
    <text evidence="7">The sequence shown here is derived from an EMBL/GenBank/DDBJ whole genome shotgun (WGS) entry which is preliminary data.</text>
</comment>
<feature type="transmembrane region" description="Helical" evidence="6">
    <location>
        <begin position="204"/>
        <end position="223"/>
    </location>
</feature>
<dbReference type="InterPro" id="IPR017778">
    <property type="entry name" value="ABC_transptr_urea_perm_UrtC"/>
</dbReference>
<dbReference type="EMBL" id="JACHGI010000007">
    <property type="protein sequence ID" value="MBB6467996.1"/>
    <property type="molecule type" value="Genomic_DNA"/>
</dbReference>
<dbReference type="Pfam" id="PF02653">
    <property type="entry name" value="BPD_transp_2"/>
    <property type="match status" value="1"/>
</dbReference>
<evidence type="ECO:0000256" key="4">
    <source>
        <dbReference type="ARBA" id="ARBA00022989"/>
    </source>
</evidence>
<evidence type="ECO:0000313" key="7">
    <source>
        <dbReference type="EMBL" id="MBB6467996.1"/>
    </source>
</evidence>
<keyword evidence="5 6" id="KW-0472">Membrane</keyword>
<accession>A0A8E1WIG1</accession>
<name>A0A8E1WIG1_9HYPH</name>
<dbReference type="InterPro" id="IPR001851">
    <property type="entry name" value="ABC_transp_permease"/>
</dbReference>